<proteinExistence type="predicted"/>
<sequence length="45" mass="5307">MSRFRTLCARLSRQPSLSLILILCGTALLLWVPILVLRHEPVWFW</sequence>
<protein>
    <submittedName>
        <fullName evidence="1">Uncharacterized protein</fullName>
    </submittedName>
</protein>
<dbReference type="RefSeq" id="WP_238279713.1">
    <property type="nucleotide sequence ID" value="NZ_BPQL01000065.1"/>
</dbReference>
<evidence type="ECO:0000313" key="1">
    <source>
        <dbReference type="EMBL" id="MET3693888.1"/>
    </source>
</evidence>
<keyword evidence="2" id="KW-1185">Reference proteome</keyword>
<evidence type="ECO:0000313" key="2">
    <source>
        <dbReference type="Proteomes" id="UP001549145"/>
    </source>
</evidence>
<gene>
    <name evidence="1" type="ORF">ABID43_003442</name>
</gene>
<accession>A0ABV2L7S5</accession>
<dbReference type="Proteomes" id="UP001549145">
    <property type="component" value="Unassembled WGS sequence"/>
</dbReference>
<reference evidence="1 2" key="1">
    <citation type="submission" date="2024-06" db="EMBL/GenBank/DDBJ databases">
        <title>Genomic Encyclopedia of Type Strains, Phase IV (KMG-IV): sequencing the most valuable type-strain genomes for metagenomic binning, comparative biology and taxonomic classification.</title>
        <authorList>
            <person name="Goeker M."/>
        </authorList>
    </citation>
    <scope>NUCLEOTIDE SEQUENCE [LARGE SCALE GENOMIC DNA]</scope>
    <source>
        <strain evidence="1 2">DSM 21331</strain>
    </source>
</reference>
<comment type="caution">
    <text evidence="1">The sequence shown here is derived from an EMBL/GenBank/DDBJ whole genome shotgun (WGS) entry which is preliminary data.</text>
</comment>
<name>A0ABV2L7S5_9HYPH</name>
<organism evidence="1 2">
    <name type="scientific">Methylobacterium goesingense</name>
    <dbReference type="NCBI Taxonomy" id="243690"/>
    <lineage>
        <taxon>Bacteria</taxon>
        <taxon>Pseudomonadati</taxon>
        <taxon>Pseudomonadota</taxon>
        <taxon>Alphaproteobacteria</taxon>
        <taxon>Hyphomicrobiales</taxon>
        <taxon>Methylobacteriaceae</taxon>
        <taxon>Methylobacterium</taxon>
    </lineage>
</organism>
<dbReference type="EMBL" id="JBEPMM010000010">
    <property type="protein sequence ID" value="MET3693888.1"/>
    <property type="molecule type" value="Genomic_DNA"/>
</dbReference>